<dbReference type="EMBL" id="FMYF01000009">
    <property type="protein sequence ID" value="SDB92493.1"/>
    <property type="molecule type" value="Genomic_DNA"/>
</dbReference>
<keyword evidence="1" id="KW-0059">Arsenical resistance</keyword>
<organism evidence="3 4">
    <name type="scientific">Raineyella antarctica</name>
    <dbReference type="NCBI Taxonomy" id="1577474"/>
    <lineage>
        <taxon>Bacteria</taxon>
        <taxon>Bacillati</taxon>
        <taxon>Actinomycetota</taxon>
        <taxon>Actinomycetes</taxon>
        <taxon>Propionibacteriales</taxon>
        <taxon>Propionibacteriaceae</taxon>
        <taxon>Raineyella</taxon>
    </lineage>
</organism>
<sequence length="232" mass="24787">MPDTTRPHADPQVDTGLLLEERLDRVTDELAVAFSGSFTRETISRFVAECHDIVTSLLMPPLRPGEQPSPRTNTRVRGLTRRFALERLEALAVDEVIGGERVPEVLFVCVQNAGRSQMAAALMEQLAAGRVRVRSAGSSPGPAVHSEVVEALAEVGLAPTQARPALLTDEAVQAADVVITMGCGDRCPIYPGKRYEDWPATAPVGDGIAGARAIRDELAVRVRELAGSMGLG</sequence>
<proteinExistence type="predicted"/>
<dbReference type="Gene3D" id="3.40.50.2300">
    <property type="match status" value="1"/>
</dbReference>
<reference evidence="3 4" key="1">
    <citation type="submission" date="2016-06" db="EMBL/GenBank/DDBJ databases">
        <authorList>
            <person name="Olsen C.W."/>
            <person name="Carey S."/>
            <person name="Hinshaw L."/>
            <person name="Karasin A.I."/>
        </authorList>
    </citation>
    <scope>NUCLEOTIDE SEQUENCE [LARGE SCALE GENOMIC DNA]</scope>
    <source>
        <strain evidence="3 4">LZ-22</strain>
    </source>
</reference>
<feature type="domain" description="Phosphotyrosine protein phosphatase I" evidence="2">
    <location>
        <begin position="103"/>
        <end position="228"/>
    </location>
</feature>
<name>A0A1G6HEB3_9ACTN</name>
<dbReference type="SMART" id="SM00226">
    <property type="entry name" value="LMWPc"/>
    <property type="match status" value="1"/>
</dbReference>
<accession>A0A1G6HEB3</accession>
<dbReference type="OrthoDB" id="9799372at2"/>
<evidence type="ECO:0000256" key="1">
    <source>
        <dbReference type="ARBA" id="ARBA00022849"/>
    </source>
</evidence>
<evidence type="ECO:0000313" key="4">
    <source>
        <dbReference type="Proteomes" id="UP000199086"/>
    </source>
</evidence>
<dbReference type="SUPFAM" id="SSF52788">
    <property type="entry name" value="Phosphotyrosine protein phosphatases I"/>
    <property type="match status" value="1"/>
</dbReference>
<dbReference type="Pfam" id="PF01451">
    <property type="entry name" value="LMWPc"/>
    <property type="match status" value="1"/>
</dbReference>
<evidence type="ECO:0000313" key="3">
    <source>
        <dbReference type="EMBL" id="SDB92493.1"/>
    </source>
</evidence>
<dbReference type="Proteomes" id="UP000199086">
    <property type="component" value="Unassembled WGS sequence"/>
</dbReference>
<dbReference type="InterPro" id="IPR023485">
    <property type="entry name" value="Ptyr_pPase"/>
</dbReference>
<dbReference type="GO" id="GO:0046685">
    <property type="term" value="P:response to arsenic-containing substance"/>
    <property type="evidence" value="ECO:0007669"/>
    <property type="project" value="UniProtKB-KW"/>
</dbReference>
<dbReference type="RefSeq" id="WP_092611975.1">
    <property type="nucleotide sequence ID" value="NZ_FMYF01000009.1"/>
</dbReference>
<dbReference type="InterPro" id="IPR036196">
    <property type="entry name" value="Ptyr_pPase_sf"/>
</dbReference>
<gene>
    <name evidence="3" type="ORF">GA0111570_10930</name>
</gene>
<dbReference type="PANTHER" id="PTHR43428:SF1">
    <property type="entry name" value="ARSENATE REDUCTASE"/>
    <property type="match status" value="1"/>
</dbReference>
<evidence type="ECO:0000259" key="2">
    <source>
        <dbReference type="SMART" id="SM00226"/>
    </source>
</evidence>
<dbReference type="AlphaFoldDB" id="A0A1G6HEB3"/>
<keyword evidence="4" id="KW-1185">Reference proteome</keyword>
<dbReference type="Gene3D" id="1.10.8.1060">
    <property type="entry name" value="Corynebacterium glutamicum thioredoxin-dependent arsenate reductase, N-terminal domain"/>
    <property type="match status" value="1"/>
</dbReference>
<dbReference type="PANTHER" id="PTHR43428">
    <property type="entry name" value="ARSENATE REDUCTASE"/>
    <property type="match status" value="1"/>
</dbReference>
<dbReference type="STRING" id="1577474.GA0111570_10930"/>
<protein>
    <submittedName>
        <fullName evidence="3">Arsenate reductase</fullName>
    </submittedName>
</protein>